<evidence type="ECO:0000259" key="3">
    <source>
        <dbReference type="PROSITE" id="PS51084"/>
    </source>
</evidence>
<dbReference type="Proteomes" id="UP000278006">
    <property type="component" value="Unassembled WGS sequence"/>
</dbReference>
<evidence type="ECO:0000256" key="2">
    <source>
        <dbReference type="SAM" id="MobiDB-lite"/>
    </source>
</evidence>
<feature type="domain" description="HIT" evidence="3">
    <location>
        <begin position="27"/>
        <end position="128"/>
    </location>
</feature>
<name>A0A3M6QZL4_9BURK</name>
<feature type="compositionally biased region" description="Polar residues" evidence="2">
    <location>
        <begin position="13"/>
        <end position="24"/>
    </location>
</feature>
<evidence type="ECO:0000313" key="4">
    <source>
        <dbReference type="EMBL" id="RMX08464.1"/>
    </source>
</evidence>
<sequence length="177" mass="19996">MPTPSSLPPAESVPSTQSSASPASVRSDCPLCLAPGGREIWRNTWLRVIHAQEPGLEAFYRVVWNAHVAEWTDLDEARQLLCMRAVGAVEQALREVLQPRKVNLATLGNVVPHMHWHVVARFDWDGHFPAPVWAPPHTPAQDLPPERVQWLHARLPEVERQITSRLQGIDWSQPNRL</sequence>
<feature type="short sequence motif" description="Histidine triad motif" evidence="1">
    <location>
        <begin position="113"/>
        <end position="117"/>
    </location>
</feature>
<comment type="caution">
    <text evidence="4">The sequence shown here is derived from an EMBL/GenBank/DDBJ whole genome shotgun (WGS) entry which is preliminary data.</text>
</comment>
<evidence type="ECO:0000313" key="5">
    <source>
        <dbReference type="Proteomes" id="UP000278006"/>
    </source>
</evidence>
<protein>
    <submittedName>
        <fullName evidence="4">HIT family protein</fullName>
    </submittedName>
</protein>
<feature type="region of interest" description="Disordered" evidence="2">
    <location>
        <begin position="1"/>
        <end position="26"/>
    </location>
</feature>
<organism evidence="4 5">
    <name type="scientific">Corticibacter populi</name>
    <dbReference type="NCBI Taxonomy" id="1550736"/>
    <lineage>
        <taxon>Bacteria</taxon>
        <taxon>Pseudomonadati</taxon>
        <taxon>Pseudomonadota</taxon>
        <taxon>Betaproteobacteria</taxon>
        <taxon>Burkholderiales</taxon>
        <taxon>Comamonadaceae</taxon>
        <taxon>Corticibacter</taxon>
    </lineage>
</organism>
<proteinExistence type="predicted"/>
<gene>
    <name evidence="4" type="ORF">D8I35_05130</name>
</gene>
<dbReference type="EMBL" id="RDQO01000001">
    <property type="protein sequence ID" value="RMX08464.1"/>
    <property type="molecule type" value="Genomic_DNA"/>
</dbReference>
<dbReference type="SUPFAM" id="SSF54197">
    <property type="entry name" value="HIT-like"/>
    <property type="match status" value="1"/>
</dbReference>
<dbReference type="InterPro" id="IPR011146">
    <property type="entry name" value="HIT-like"/>
</dbReference>
<dbReference type="PROSITE" id="PS51084">
    <property type="entry name" value="HIT_2"/>
    <property type="match status" value="1"/>
</dbReference>
<dbReference type="OrthoDB" id="9799145at2"/>
<evidence type="ECO:0000256" key="1">
    <source>
        <dbReference type="PROSITE-ProRule" id="PRU00464"/>
    </source>
</evidence>
<dbReference type="GO" id="GO:0003824">
    <property type="term" value="F:catalytic activity"/>
    <property type="evidence" value="ECO:0007669"/>
    <property type="project" value="InterPro"/>
</dbReference>
<keyword evidence="5" id="KW-1185">Reference proteome</keyword>
<dbReference type="Pfam" id="PF01230">
    <property type="entry name" value="HIT"/>
    <property type="match status" value="1"/>
</dbReference>
<accession>A0A3M6QZL4</accession>
<reference evidence="4 5" key="1">
    <citation type="submission" date="2018-10" db="EMBL/GenBank/DDBJ databases">
        <title>Draft genome of Cortibacter populi DSM10536.</title>
        <authorList>
            <person name="Bernier A.-M."/>
            <person name="Bernard K."/>
        </authorList>
    </citation>
    <scope>NUCLEOTIDE SEQUENCE [LARGE SCALE GENOMIC DNA]</scope>
    <source>
        <strain evidence="4 5">DSM 105136</strain>
    </source>
</reference>
<dbReference type="AlphaFoldDB" id="A0A3M6QZL4"/>
<dbReference type="InterPro" id="IPR036265">
    <property type="entry name" value="HIT-like_sf"/>
</dbReference>
<dbReference type="Gene3D" id="3.30.428.10">
    <property type="entry name" value="HIT-like"/>
    <property type="match status" value="1"/>
</dbReference>